<evidence type="ECO:0000313" key="5">
    <source>
        <dbReference type="EMBL" id="KAF4307797.1"/>
    </source>
</evidence>
<feature type="coiled-coil region" evidence="1">
    <location>
        <begin position="699"/>
        <end position="726"/>
    </location>
</feature>
<keyword evidence="6" id="KW-1185">Reference proteome</keyword>
<accession>A0A8H4N9W5</accession>
<evidence type="ECO:0000259" key="4">
    <source>
        <dbReference type="Pfam" id="PF19343"/>
    </source>
</evidence>
<dbReference type="Gene3D" id="3.15.10.10">
    <property type="entry name" value="Bactericidal permeability-increasing protein, domain 1"/>
    <property type="match status" value="1"/>
</dbReference>
<dbReference type="EMBL" id="WWBZ02000022">
    <property type="protein sequence ID" value="KAF4307797.1"/>
    <property type="molecule type" value="Genomic_DNA"/>
</dbReference>
<feature type="region of interest" description="Disordered" evidence="2">
    <location>
        <begin position="785"/>
        <end position="805"/>
    </location>
</feature>
<feature type="region of interest" description="Disordered" evidence="2">
    <location>
        <begin position="818"/>
        <end position="852"/>
    </location>
</feature>
<dbReference type="OrthoDB" id="19394at2759"/>
<evidence type="ECO:0000259" key="3">
    <source>
        <dbReference type="Pfam" id="PF14613"/>
    </source>
</evidence>
<reference evidence="5" key="1">
    <citation type="submission" date="2020-04" db="EMBL/GenBank/DDBJ databases">
        <title>Genome Assembly and Annotation of Botryosphaeria dothidea sdau 11-99, a Latent Pathogen of Apple Fruit Ring Rot in China.</title>
        <authorList>
            <person name="Yu C."/>
            <person name="Diao Y."/>
            <person name="Lu Q."/>
            <person name="Zhao J."/>
            <person name="Cui S."/>
            <person name="Peng C."/>
            <person name="He B."/>
            <person name="Liu H."/>
        </authorList>
    </citation>
    <scope>NUCLEOTIDE SEQUENCE [LARGE SCALE GENOMIC DNA]</scope>
    <source>
        <strain evidence="5">Sdau11-99</strain>
    </source>
</reference>
<dbReference type="AlphaFoldDB" id="A0A8H4N9W5"/>
<dbReference type="InterPro" id="IPR045967">
    <property type="entry name" value="HAM1-like_N"/>
</dbReference>
<organism evidence="5 6">
    <name type="scientific">Botryosphaeria dothidea</name>
    <dbReference type="NCBI Taxonomy" id="55169"/>
    <lineage>
        <taxon>Eukaryota</taxon>
        <taxon>Fungi</taxon>
        <taxon>Dikarya</taxon>
        <taxon>Ascomycota</taxon>
        <taxon>Pezizomycotina</taxon>
        <taxon>Dothideomycetes</taxon>
        <taxon>Dothideomycetes incertae sedis</taxon>
        <taxon>Botryosphaeriales</taxon>
        <taxon>Botryosphaeriaceae</taxon>
        <taxon>Botryosphaeria</taxon>
    </lineage>
</organism>
<protein>
    <recommendedName>
        <fullName evidence="7">Bactericidal permeability-increasing protein</fullName>
    </recommendedName>
</protein>
<dbReference type="Proteomes" id="UP000572817">
    <property type="component" value="Unassembled WGS sequence"/>
</dbReference>
<feature type="compositionally biased region" description="Polar residues" evidence="2">
    <location>
        <begin position="843"/>
        <end position="852"/>
    </location>
</feature>
<dbReference type="SUPFAM" id="SSF55394">
    <property type="entry name" value="Bactericidal permeability-increasing protein, BPI"/>
    <property type="match status" value="1"/>
</dbReference>
<dbReference type="GO" id="GO:0008289">
    <property type="term" value="F:lipid binding"/>
    <property type="evidence" value="ECO:0007669"/>
    <property type="project" value="InterPro"/>
</dbReference>
<feature type="compositionally biased region" description="Low complexity" evidence="2">
    <location>
        <begin position="829"/>
        <end position="842"/>
    </location>
</feature>
<name>A0A8H4N9W5_9PEZI</name>
<dbReference type="InterPro" id="IPR027842">
    <property type="entry name" value="HAM1-like_C"/>
</dbReference>
<evidence type="ECO:0000256" key="1">
    <source>
        <dbReference type="SAM" id="Coils"/>
    </source>
</evidence>
<evidence type="ECO:0008006" key="7">
    <source>
        <dbReference type="Google" id="ProtNLM"/>
    </source>
</evidence>
<evidence type="ECO:0000313" key="6">
    <source>
        <dbReference type="Proteomes" id="UP000572817"/>
    </source>
</evidence>
<keyword evidence="1" id="KW-0175">Coiled coil</keyword>
<sequence>MTSKAVNRPTDTQVKEKDVNNKLQLYGIYSAFTNGKVPSNKQIDVALNSTVASKPLASPSKKLSSDGQKLVGDLKEVIEAAKILLLTKNDGNLLQDFIWQTQQISGGDAKAPNAPVDKDTARQHGNEALEGLRTLGTLLISNGQFRKLLNDASIILRDIAGDAATRTASRVNPTEEQLSQIDEPAADNTWHDVPDVQGLKSQYKEKYNQNKLFGKKEAQRTAEESAQIAQTEGADAGAIVGADNLKQSLRENVPEENQDRAREYRERTQNYLKGKMPKERREQTIWRLKKMVVEVQGHQDYMRAVETLLRLAEEYTGHSKSLAGQGSGAVKGAHKDDSLQAAETDLKTLIERFANSTSLDDLFDSINTIYKDADKDPELKNWFKRLDTYIRRCLKEQGFIMQDAATDEWNQIYDQGHFLLRERYRSHTDRIVDEFKFLGQQFDADPQNKAFANALNKLFLDLGQDETGTSAFKPHLLKDVSEVIVPAFFENVRYVPIPRIEYTDPEMDAIVENLVIEGDNLAPNILEFASDNHWRWGRKKITNKNKNKIMISVSGIQMDLRDVSYYVNRKKGFPSIKDKGVADIFLGGDGLSFKISAETADKKDTQHFFKVSKVDVDVKNFNIKLKKSNHKLLFSVVKPLLTKIIRPVLQKVLEKQINDSFVQADAFLYDIHQEAERAKTELKNNPDPENAQNIYSRYLSAAQKKVLEMNKKKEQAKEAVADKKVNVAVTQHDSLFKDIVLTGGISSKATEFKDLARQGEKWESPVFSIGSAKETSNLPKVSAVTRKPHGTSVGTTGTAGGLTNGTHNFQKEVNQAFDGTTEGSDGLKTGTTGTANGHTTLGSQNPVLTGSV</sequence>
<comment type="caution">
    <text evidence="5">The sequence shown here is derived from an EMBL/GenBank/DDBJ whole genome shotgun (WGS) entry which is preliminary data.</text>
</comment>
<dbReference type="InterPro" id="IPR017943">
    <property type="entry name" value="Bactericidal_perm-incr_a/b_dom"/>
</dbReference>
<gene>
    <name evidence="5" type="ORF">GTA08_BOTSDO03763</name>
</gene>
<dbReference type="PANTHER" id="PTHR31138:SF1">
    <property type="entry name" value="PDZ DOMAIN-CONTAINING PROTEIN"/>
    <property type="match status" value="1"/>
</dbReference>
<feature type="domain" description="HAM1-like N-terminal" evidence="4">
    <location>
        <begin position="1"/>
        <end position="604"/>
    </location>
</feature>
<dbReference type="Pfam" id="PF14613">
    <property type="entry name" value="HAM1_C"/>
    <property type="match status" value="1"/>
</dbReference>
<dbReference type="Pfam" id="PF19343">
    <property type="entry name" value="HAM1_N"/>
    <property type="match status" value="1"/>
</dbReference>
<evidence type="ECO:0000256" key="2">
    <source>
        <dbReference type="SAM" id="MobiDB-lite"/>
    </source>
</evidence>
<proteinExistence type="predicted"/>
<feature type="domain" description="HAM1-like C-terminal" evidence="3">
    <location>
        <begin position="616"/>
        <end position="779"/>
    </location>
</feature>
<dbReference type="PANTHER" id="PTHR31138">
    <property type="entry name" value="CHROMOSOME 19, WHOLE GENOME SHOTGUN SEQUENCE"/>
    <property type="match status" value="1"/>
</dbReference>